<evidence type="ECO:0000313" key="2">
    <source>
        <dbReference type="Proteomes" id="UP000179099"/>
    </source>
</evidence>
<comment type="caution">
    <text evidence="1">The sequence shown here is derived from an EMBL/GenBank/DDBJ whole genome shotgun (WGS) entry which is preliminary data.</text>
</comment>
<dbReference type="AlphaFoldDB" id="A0A1G2F6U8"/>
<proteinExistence type="predicted"/>
<gene>
    <name evidence="1" type="ORF">A2Y98_01805</name>
</gene>
<evidence type="ECO:0000313" key="1">
    <source>
        <dbReference type="EMBL" id="OGZ33647.1"/>
    </source>
</evidence>
<reference evidence="1 2" key="1">
    <citation type="journal article" date="2016" name="Nat. Commun.">
        <title>Thousands of microbial genomes shed light on interconnected biogeochemical processes in an aquifer system.</title>
        <authorList>
            <person name="Anantharaman K."/>
            <person name="Brown C.T."/>
            <person name="Hug L.A."/>
            <person name="Sharon I."/>
            <person name="Castelle C.J."/>
            <person name="Probst A.J."/>
            <person name="Thomas B.C."/>
            <person name="Singh A."/>
            <person name="Wilkins M.J."/>
            <person name="Karaoz U."/>
            <person name="Brodie E.L."/>
            <person name="Williams K.H."/>
            <person name="Hubbard S.S."/>
            <person name="Banfield J.F."/>
        </authorList>
    </citation>
    <scope>NUCLEOTIDE SEQUENCE [LARGE SCALE GENOMIC DNA]</scope>
</reference>
<accession>A0A1G2F6U8</accession>
<dbReference type="STRING" id="1801992.A2Y98_01805"/>
<protein>
    <submittedName>
        <fullName evidence="1">Uncharacterized protein</fullName>
    </submittedName>
</protein>
<sequence length="87" mass="9789">MKKGQLILQSDENLLEILITAAINQGQCQALKSMIFQLGQKFPKEAEFNLKLLAENIKAIETIIKEDLIYLCKAEIIGRIKKSQVTA</sequence>
<organism evidence="1 2">
    <name type="scientific">Candidatus Portnoybacteria bacterium RBG_19FT_COMBO_36_7</name>
    <dbReference type="NCBI Taxonomy" id="1801992"/>
    <lineage>
        <taxon>Bacteria</taxon>
        <taxon>Candidatus Portnoyibacteriota</taxon>
    </lineage>
</organism>
<dbReference type="EMBL" id="MHMW01000028">
    <property type="protein sequence ID" value="OGZ33647.1"/>
    <property type="molecule type" value="Genomic_DNA"/>
</dbReference>
<name>A0A1G2F6U8_9BACT</name>
<dbReference type="Proteomes" id="UP000179099">
    <property type="component" value="Unassembled WGS sequence"/>
</dbReference>